<dbReference type="InterPro" id="IPR012296">
    <property type="entry name" value="Nuclease_put_TT1808"/>
</dbReference>
<reference evidence="4" key="1">
    <citation type="journal article" date="2019" name="Int. J. Syst. Evol. Microbiol.">
        <title>The Global Catalogue of Microorganisms (GCM) 10K type strain sequencing project: providing services to taxonomists for standard genome sequencing and annotation.</title>
        <authorList>
            <consortium name="The Broad Institute Genomics Platform"/>
            <consortium name="The Broad Institute Genome Sequencing Center for Infectious Disease"/>
            <person name="Wu L."/>
            <person name="Ma J."/>
        </authorList>
    </citation>
    <scope>NUCLEOTIDE SEQUENCE [LARGE SCALE GENOMIC DNA]</scope>
    <source>
        <strain evidence="4">CGMCC 4.7152</strain>
    </source>
</reference>
<feature type="compositionally biased region" description="Basic and acidic residues" evidence="1">
    <location>
        <begin position="44"/>
        <end position="60"/>
    </location>
</feature>
<keyword evidence="3" id="KW-0255">Endonuclease</keyword>
<sequence>MAICTVRTGREGARRDRHPARAASTADGARRVSARGGRRAALLRADRGQPRRHTAEDPRAPAHRFAPRRVVDDPWLPRTDRPLRRSQHHGRRPQRPVPDVAVTKGHVADETVWIPAADVLLAVEVVAAGSERIDRWFKPLEYADAGIEHFWRVEPDDMVLRFRLVDGAYTEIGKDPLDALLAGEVPDLD</sequence>
<gene>
    <name evidence="3" type="ORF">ACFPIJ_01990</name>
</gene>
<dbReference type="InterPro" id="IPR008538">
    <property type="entry name" value="Uma2"/>
</dbReference>
<feature type="region of interest" description="Disordered" evidence="1">
    <location>
        <begin position="1"/>
        <end position="98"/>
    </location>
</feature>
<feature type="compositionally biased region" description="Basic residues" evidence="1">
    <location>
        <begin position="84"/>
        <end position="94"/>
    </location>
</feature>
<evidence type="ECO:0000313" key="3">
    <source>
        <dbReference type="EMBL" id="MFC4996593.1"/>
    </source>
</evidence>
<name>A0ABV9VJU9_9ACTN</name>
<accession>A0ABV9VJU9</accession>
<keyword evidence="3" id="KW-0540">Nuclease</keyword>
<proteinExistence type="predicted"/>
<evidence type="ECO:0000313" key="4">
    <source>
        <dbReference type="Proteomes" id="UP001595912"/>
    </source>
</evidence>
<dbReference type="Gene3D" id="3.90.1570.10">
    <property type="entry name" value="tt1808, chain A"/>
    <property type="match status" value="1"/>
</dbReference>
<dbReference type="EMBL" id="JBHSIU010000004">
    <property type="protein sequence ID" value="MFC4996593.1"/>
    <property type="molecule type" value="Genomic_DNA"/>
</dbReference>
<keyword evidence="3" id="KW-0378">Hydrolase</keyword>
<dbReference type="CDD" id="cd06260">
    <property type="entry name" value="DUF820-like"/>
    <property type="match status" value="1"/>
</dbReference>
<keyword evidence="4" id="KW-1185">Reference proteome</keyword>
<organism evidence="3 4">
    <name type="scientific">Dactylosporangium cerinum</name>
    <dbReference type="NCBI Taxonomy" id="1434730"/>
    <lineage>
        <taxon>Bacteria</taxon>
        <taxon>Bacillati</taxon>
        <taxon>Actinomycetota</taxon>
        <taxon>Actinomycetes</taxon>
        <taxon>Micromonosporales</taxon>
        <taxon>Micromonosporaceae</taxon>
        <taxon>Dactylosporangium</taxon>
    </lineage>
</organism>
<comment type="caution">
    <text evidence="3">The sequence shown here is derived from an EMBL/GenBank/DDBJ whole genome shotgun (WGS) entry which is preliminary data.</text>
</comment>
<dbReference type="RefSeq" id="WP_380112812.1">
    <property type="nucleotide sequence ID" value="NZ_JBHSIU010000004.1"/>
</dbReference>
<dbReference type="Proteomes" id="UP001595912">
    <property type="component" value="Unassembled WGS sequence"/>
</dbReference>
<dbReference type="Pfam" id="PF05685">
    <property type="entry name" value="Uma2"/>
    <property type="match status" value="1"/>
</dbReference>
<evidence type="ECO:0000259" key="2">
    <source>
        <dbReference type="Pfam" id="PF05685"/>
    </source>
</evidence>
<dbReference type="GO" id="GO:0004519">
    <property type="term" value="F:endonuclease activity"/>
    <property type="evidence" value="ECO:0007669"/>
    <property type="project" value="UniProtKB-KW"/>
</dbReference>
<protein>
    <submittedName>
        <fullName evidence="3">Uma2 family endonuclease</fullName>
    </submittedName>
</protein>
<feature type="domain" description="Putative restriction endonuclease" evidence="2">
    <location>
        <begin position="93"/>
        <end position="174"/>
    </location>
</feature>
<dbReference type="InterPro" id="IPR011335">
    <property type="entry name" value="Restrct_endonuc-II-like"/>
</dbReference>
<dbReference type="SUPFAM" id="SSF52980">
    <property type="entry name" value="Restriction endonuclease-like"/>
    <property type="match status" value="1"/>
</dbReference>
<evidence type="ECO:0000256" key="1">
    <source>
        <dbReference type="SAM" id="MobiDB-lite"/>
    </source>
</evidence>